<keyword evidence="2" id="KW-1185">Reference proteome</keyword>
<gene>
    <name evidence="1" type="primary">proC</name>
    <name evidence="1" type="ORF">JFY71_04015</name>
</gene>
<reference evidence="1 2" key="1">
    <citation type="journal article" date="2022" name="Int. J. Syst. Evol. Microbiol.">
        <title>Miniphocaeibacter halophilus sp. nov., an ammonium-tolerant acetate-producing bacterium isolated from a biogas system.</title>
        <authorList>
            <person name="Schnurer A."/>
            <person name="Singh A."/>
            <person name="Bi S."/>
            <person name="Qiao W."/>
            <person name="Westerholm M."/>
        </authorList>
    </citation>
    <scope>NUCLEOTIDE SEQUENCE [LARGE SCALE GENOMIC DNA]</scope>
    <source>
        <strain evidence="1 2">AMB_01</strain>
    </source>
</reference>
<dbReference type="EC" id="1.5.1.2" evidence="1"/>
<dbReference type="Proteomes" id="UP000595814">
    <property type="component" value="Chromosome"/>
</dbReference>
<evidence type="ECO:0000313" key="1">
    <source>
        <dbReference type="EMBL" id="QQK08715.1"/>
    </source>
</evidence>
<keyword evidence="1" id="KW-0560">Oxidoreductase</keyword>
<sequence>MFKLGFIGLGNMGKAMLFGALKNKYVKNTEVIFRKNKNPEEIVEKYKVTSAKDNIEVAEKSKVIVLAVKPNIYAEIIGEIKDSVSENTIIMNITPSFSIKEIQNLFGKNIKVARAMPNTPAMVNAGITGLCFSDNMTDSDKEDIINFTNSFGETVIIKEELMGGLSAISGSGPAYIYMLIEAMADAGVKEGISRKDSYKLAAKTVEGAAKMVLETSRHPGELKDNVCSPGGTTIAGVIELENNGFRSSIIKGIGKTVDRFKEMNEEK</sequence>
<organism evidence="1 2">
    <name type="scientific">Miniphocaeibacter halophilus</name>
    <dbReference type="NCBI Taxonomy" id="2931922"/>
    <lineage>
        <taxon>Bacteria</taxon>
        <taxon>Bacillati</taxon>
        <taxon>Bacillota</taxon>
        <taxon>Tissierellia</taxon>
        <taxon>Tissierellales</taxon>
        <taxon>Peptoniphilaceae</taxon>
        <taxon>Miniphocaeibacter</taxon>
    </lineage>
</organism>
<accession>A0AC61MYD0</accession>
<protein>
    <submittedName>
        <fullName evidence="1">Pyrroline-5-carboxylate reductase</fullName>
        <ecNumber evidence="1">1.5.1.2</ecNumber>
    </submittedName>
</protein>
<name>A0AC61MYD0_9FIRM</name>
<evidence type="ECO:0000313" key="2">
    <source>
        <dbReference type="Proteomes" id="UP000595814"/>
    </source>
</evidence>
<proteinExistence type="predicted"/>
<dbReference type="EMBL" id="CP066744">
    <property type="protein sequence ID" value="QQK08715.1"/>
    <property type="molecule type" value="Genomic_DNA"/>
</dbReference>